<reference evidence="2 3" key="1">
    <citation type="journal article" date="2014" name="Genome Announc.">
        <title>Draft Genome Sequence of the Antitrypanosomally Active Sponge-Associated Bacterium Actinokineospora sp. Strain EG49.</title>
        <authorList>
            <person name="Harjes J."/>
            <person name="Ryu T."/>
            <person name="Abdelmohsen U.R."/>
            <person name="Moitinho-Silva L."/>
            <person name="Horn H."/>
            <person name="Ravasi T."/>
            <person name="Hentschel U."/>
        </authorList>
    </citation>
    <scope>NUCLEOTIDE SEQUENCE [LARGE SCALE GENOMIC DNA]</scope>
    <source>
        <strain evidence="2 3">EG49</strain>
    </source>
</reference>
<dbReference type="PATRIC" id="fig|909613.9.peg.2210"/>
<sequence>MATTHAHLPLNPTSPNLAVESSRTPARRPPLPRPAPVRPGLRLRAAIDTALSGLGTDGAETTAQALVTGLAWTAACGETCQVAPQVAAVRAAITALGAGDLDTAGVLLTEAARVLHDLPPLPVPRHAAADDLR</sequence>
<gene>
    <name evidence="2" type="ORF">UO65_2202</name>
</gene>
<evidence type="ECO:0000313" key="2">
    <source>
        <dbReference type="EMBL" id="EWC62515.1"/>
    </source>
</evidence>
<protein>
    <submittedName>
        <fullName evidence="2">Uncharacterized protein</fullName>
    </submittedName>
</protein>
<accession>W7INP5</accession>
<feature type="compositionally biased region" description="Polar residues" evidence="1">
    <location>
        <begin position="11"/>
        <end position="22"/>
    </location>
</feature>
<feature type="region of interest" description="Disordered" evidence="1">
    <location>
        <begin position="1"/>
        <end position="38"/>
    </location>
</feature>
<feature type="compositionally biased region" description="Pro residues" evidence="1">
    <location>
        <begin position="27"/>
        <end position="37"/>
    </location>
</feature>
<keyword evidence="3" id="KW-1185">Reference proteome</keyword>
<dbReference type="EMBL" id="AYXG01000077">
    <property type="protein sequence ID" value="EWC62515.1"/>
    <property type="molecule type" value="Genomic_DNA"/>
</dbReference>
<evidence type="ECO:0000256" key="1">
    <source>
        <dbReference type="SAM" id="MobiDB-lite"/>
    </source>
</evidence>
<evidence type="ECO:0000313" key="3">
    <source>
        <dbReference type="Proteomes" id="UP000019277"/>
    </source>
</evidence>
<dbReference type="Proteomes" id="UP000019277">
    <property type="component" value="Unassembled WGS sequence"/>
</dbReference>
<name>W7INP5_9PSEU</name>
<proteinExistence type="predicted"/>
<organism evidence="2 3">
    <name type="scientific">Actinokineospora spheciospongiae</name>
    <dbReference type="NCBI Taxonomy" id="909613"/>
    <lineage>
        <taxon>Bacteria</taxon>
        <taxon>Bacillati</taxon>
        <taxon>Actinomycetota</taxon>
        <taxon>Actinomycetes</taxon>
        <taxon>Pseudonocardiales</taxon>
        <taxon>Pseudonocardiaceae</taxon>
        <taxon>Actinokineospora</taxon>
    </lineage>
</organism>
<dbReference type="RefSeq" id="WP_152552050.1">
    <property type="nucleotide sequence ID" value="NZ_AYXG01000077.1"/>
</dbReference>
<comment type="caution">
    <text evidence="2">The sequence shown here is derived from an EMBL/GenBank/DDBJ whole genome shotgun (WGS) entry which is preliminary data.</text>
</comment>
<dbReference type="AlphaFoldDB" id="W7INP5"/>